<dbReference type="RefSeq" id="WP_167450517.1">
    <property type="nucleotide sequence ID" value="NZ_CAWNOJ010000029.1"/>
</dbReference>
<dbReference type="Proteomes" id="UP000283568">
    <property type="component" value="Unassembled WGS sequence"/>
</dbReference>
<gene>
    <name evidence="2" type="ORF">BDE27_0308</name>
    <name evidence="1" type="ORF">Xehl_03218</name>
</gene>
<dbReference type="EMBL" id="RAQI01000001">
    <property type="protein sequence ID" value="RKE92652.1"/>
    <property type="molecule type" value="Genomic_DNA"/>
</dbReference>
<accession>A0A2D0IMD3</accession>
<comment type="caution">
    <text evidence="1">The sequence shown here is derived from an EMBL/GenBank/DDBJ whole genome shotgun (WGS) entry which is preliminary data.</text>
</comment>
<evidence type="ECO:0000313" key="1">
    <source>
        <dbReference type="EMBL" id="PHM22984.1"/>
    </source>
</evidence>
<evidence type="ECO:0000313" key="2">
    <source>
        <dbReference type="EMBL" id="RKE92652.1"/>
    </source>
</evidence>
<sequence>MKNKFNHSAVHKNNMCDRLARSITEDGMKKLRDALEEAKLRKEHREELTGEDRHE</sequence>
<keyword evidence="4" id="KW-1185">Reference proteome</keyword>
<organism evidence="1 3">
    <name type="scientific">Xenorhabdus ehlersii</name>
    <dbReference type="NCBI Taxonomy" id="290111"/>
    <lineage>
        <taxon>Bacteria</taxon>
        <taxon>Pseudomonadati</taxon>
        <taxon>Pseudomonadota</taxon>
        <taxon>Gammaproteobacteria</taxon>
        <taxon>Enterobacterales</taxon>
        <taxon>Morganellaceae</taxon>
        <taxon>Xenorhabdus</taxon>
    </lineage>
</organism>
<reference evidence="1 3" key="1">
    <citation type="journal article" date="2017" name="Nat. Microbiol.">
        <title>Natural product diversity associated with the nematode symbionts Photorhabdus and Xenorhabdus.</title>
        <authorList>
            <person name="Tobias N.J."/>
            <person name="Wolff H."/>
            <person name="Djahanschiri B."/>
            <person name="Grundmann F."/>
            <person name="Kronenwerth M."/>
            <person name="Shi Y.M."/>
            <person name="Simonyi S."/>
            <person name="Grun P."/>
            <person name="Shapiro-Ilan D."/>
            <person name="Pidot S.J."/>
            <person name="Stinear T.P."/>
            <person name="Ebersberger I."/>
            <person name="Bode H.B."/>
        </authorList>
    </citation>
    <scope>NUCLEOTIDE SEQUENCE [LARGE SCALE GENOMIC DNA]</scope>
    <source>
        <strain evidence="1 3">DSM 16337</strain>
    </source>
</reference>
<dbReference type="AlphaFoldDB" id="A0A2D0IMD3"/>
<proteinExistence type="predicted"/>
<dbReference type="EMBL" id="NIBT01000018">
    <property type="protein sequence ID" value="PHM22984.1"/>
    <property type="molecule type" value="Genomic_DNA"/>
</dbReference>
<reference evidence="2 4" key="2">
    <citation type="submission" date="2018-09" db="EMBL/GenBank/DDBJ databases">
        <title>Genomic Encyclopedia of Archaeal and Bacterial Type Strains, Phase II (KMG-II): from individual species to whole genera.</title>
        <authorList>
            <person name="Goeker M."/>
        </authorList>
    </citation>
    <scope>NUCLEOTIDE SEQUENCE [LARGE SCALE GENOMIC DNA]</scope>
    <source>
        <strain evidence="2 4">DSM 16337</strain>
    </source>
</reference>
<dbReference type="Proteomes" id="UP000225605">
    <property type="component" value="Unassembled WGS sequence"/>
</dbReference>
<evidence type="ECO:0000313" key="4">
    <source>
        <dbReference type="Proteomes" id="UP000283568"/>
    </source>
</evidence>
<evidence type="ECO:0000313" key="3">
    <source>
        <dbReference type="Proteomes" id="UP000225605"/>
    </source>
</evidence>
<protein>
    <submittedName>
        <fullName evidence="1">Uncharacterized protein</fullName>
    </submittedName>
</protein>
<name>A0A2D0IMD3_9GAMM</name>